<reference evidence="2" key="2">
    <citation type="submission" date="2025-08" db="UniProtKB">
        <authorList>
            <consortium name="Ensembl"/>
        </authorList>
    </citation>
    <scope>IDENTIFICATION</scope>
</reference>
<gene>
    <name evidence="2" type="primary">LOC105419073</name>
</gene>
<protein>
    <recommendedName>
        <fullName evidence="4">General transcription factor IIIC, polypeptide 1, alpha 220kDa</fullName>
    </recommendedName>
</protein>
<dbReference type="InterPro" id="IPR044210">
    <property type="entry name" value="Tfc3-like"/>
</dbReference>
<dbReference type="GO" id="GO:0006384">
    <property type="term" value="P:transcription initiation at RNA polymerase III promoter"/>
    <property type="evidence" value="ECO:0007669"/>
    <property type="project" value="InterPro"/>
</dbReference>
<dbReference type="PANTHER" id="PTHR15180:SF1">
    <property type="entry name" value="GENERAL TRANSCRIPTION FACTOR 3C POLYPEPTIDE 1"/>
    <property type="match status" value="1"/>
</dbReference>
<feature type="compositionally biased region" description="Basic and acidic residues" evidence="1">
    <location>
        <begin position="297"/>
        <end position="335"/>
    </location>
</feature>
<proteinExistence type="predicted"/>
<keyword evidence="3" id="KW-1185">Reference proteome</keyword>
<accession>A0A674NMH6</accession>
<feature type="region of interest" description="Disordered" evidence="1">
    <location>
        <begin position="80"/>
        <end position="101"/>
    </location>
</feature>
<feature type="compositionally biased region" description="Acidic residues" evidence="1">
    <location>
        <begin position="83"/>
        <end position="97"/>
    </location>
</feature>
<dbReference type="GeneTree" id="ENSGT00390000008664"/>
<dbReference type="AlphaFoldDB" id="A0A674NMH6"/>
<evidence type="ECO:0008006" key="4">
    <source>
        <dbReference type="Google" id="ProtNLM"/>
    </source>
</evidence>
<dbReference type="Ensembl" id="ENSTRUT00000090643.1">
    <property type="protein sequence ID" value="ENSTRUP00000074448.1"/>
    <property type="gene ID" value="ENSTRUG00000027121.1"/>
</dbReference>
<name>A0A674NMH6_TAKRU</name>
<sequence>SFPLHRFLPLPEDSEKQQDGRQKAPDVSDMMVFSLDSPGGVCMTSLTLISLGMLNVHISIPKHIVVVDSNLVDNDTVKSMAALDDDEDDDDDDENEEGERKQMVVKAHQASHTKYLMIRGYCNPGIVKRRDLHTVDSIVVESCIIRLQLRNTPAHHLLPREDALLDLNKCGPDMLPPSLTFTYPSPPSSALECESRLIQRGYTPQDVEACARLQRNLDAAGEAGLDLRDLCKTHAPLEDPRSGRTRNLLQYMKDLREEGQVVQVGCLAMRWVLTQHADPWLLTLQTKWSNVRKRGRRDAVRETECPAKRSTVDAGEAEHATEPPGEAAEKRTHEEELGDEEGKDGGKLMNVEAGQQVQPEDIAGEKKMEAEEEQEKSEPAVRDEEEHLLTAASSDIWSFVSRPWRMVDSNLNRPVCKGMLEGVLCHIMSRPGITHHTLVEHYKTALQPMALLDLVEALIDMDCVVKKTLVKSAKPSLFSCPASSAEARPGMEELDAVYYEPTLTCSLRLAQVLPYERHWNYCLG</sequence>
<organism evidence="2 3">
    <name type="scientific">Takifugu rubripes</name>
    <name type="common">Japanese pufferfish</name>
    <name type="synonym">Fugu rubripes</name>
    <dbReference type="NCBI Taxonomy" id="31033"/>
    <lineage>
        <taxon>Eukaryota</taxon>
        <taxon>Metazoa</taxon>
        <taxon>Chordata</taxon>
        <taxon>Craniata</taxon>
        <taxon>Vertebrata</taxon>
        <taxon>Euteleostomi</taxon>
        <taxon>Actinopterygii</taxon>
        <taxon>Neopterygii</taxon>
        <taxon>Teleostei</taxon>
        <taxon>Neoteleostei</taxon>
        <taxon>Acanthomorphata</taxon>
        <taxon>Eupercaria</taxon>
        <taxon>Tetraodontiformes</taxon>
        <taxon>Tetradontoidea</taxon>
        <taxon>Tetraodontidae</taxon>
        <taxon>Takifugu</taxon>
    </lineage>
</organism>
<dbReference type="Proteomes" id="UP000005226">
    <property type="component" value="Chromosome 17"/>
</dbReference>
<evidence type="ECO:0000256" key="1">
    <source>
        <dbReference type="SAM" id="MobiDB-lite"/>
    </source>
</evidence>
<evidence type="ECO:0000313" key="3">
    <source>
        <dbReference type="Proteomes" id="UP000005226"/>
    </source>
</evidence>
<dbReference type="PANTHER" id="PTHR15180">
    <property type="entry name" value="GENERAL TRANSCRIPTION FACTOR 3C POLYPEPTIDE 1"/>
    <property type="match status" value="1"/>
</dbReference>
<dbReference type="GO" id="GO:0003677">
    <property type="term" value="F:DNA binding"/>
    <property type="evidence" value="ECO:0007669"/>
    <property type="project" value="InterPro"/>
</dbReference>
<dbReference type="GO" id="GO:0000127">
    <property type="term" value="C:transcription factor TFIIIC complex"/>
    <property type="evidence" value="ECO:0007669"/>
    <property type="project" value="InterPro"/>
</dbReference>
<reference evidence="2 3" key="1">
    <citation type="journal article" date="2011" name="Genome Biol. Evol.">
        <title>Integration of the genetic map and genome assembly of fugu facilitates insights into distinct features of genome evolution in teleosts and mammals.</title>
        <authorList>
            <person name="Kai W."/>
            <person name="Kikuchi K."/>
            <person name="Tohari S."/>
            <person name="Chew A.K."/>
            <person name="Tay A."/>
            <person name="Fujiwara A."/>
            <person name="Hosoya S."/>
            <person name="Suetake H."/>
            <person name="Naruse K."/>
            <person name="Brenner S."/>
            <person name="Suzuki Y."/>
            <person name="Venkatesh B."/>
        </authorList>
    </citation>
    <scope>NUCLEOTIDE SEQUENCE [LARGE SCALE GENOMIC DNA]</scope>
</reference>
<dbReference type="GO" id="GO:0042791">
    <property type="term" value="P:5S class rRNA transcription by RNA polymerase III"/>
    <property type="evidence" value="ECO:0007669"/>
    <property type="project" value="TreeGrafter"/>
</dbReference>
<reference evidence="2" key="3">
    <citation type="submission" date="2025-09" db="UniProtKB">
        <authorList>
            <consortium name="Ensembl"/>
        </authorList>
    </citation>
    <scope>IDENTIFICATION</scope>
</reference>
<dbReference type="OMA" id="ECYSEET"/>
<feature type="region of interest" description="Disordered" evidence="1">
    <location>
        <begin position="292"/>
        <end position="382"/>
    </location>
</feature>
<dbReference type="InParanoid" id="A0A674NMH6"/>
<feature type="compositionally biased region" description="Basic and acidic residues" evidence="1">
    <location>
        <begin position="13"/>
        <end position="26"/>
    </location>
</feature>
<feature type="region of interest" description="Disordered" evidence="1">
    <location>
        <begin position="1"/>
        <end position="26"/>
    </location>
</feature>
<evidence type="ECO:0000313" key="2">
    <source>
        <dbReference type="Ensembl" id="ENSTRUP00000074448.1"/>
    </source>
</evidence>